<dbReference type="EMBL" id="JAGGKG010000001">
    <property type="protein sequence ID" value="MBP1903693.1"/>
    <property type="molecule type" value="Genomic_DNA"/>
</dbReference>
<keyword evidence="3" id="KW-0812">Transmembrane</keyword>
<evidence type="ECO:0000256" key="2">
    <source>
        <dbReference type="SAM" id="MobiDB-lite"/>
    </source>
</evidence>
<sequence length="444" mass="49307">MYCHECGAKNESGTAVCIKCGTKLIQHDGVDLLHQLGFGKATSQLASAKSGSEVASASELRNDDLELNKQGAHHGQNSQHSYSQISRRSTNTQNHKTKPKAIAWLIPLLVLGVTIVSLMMYYKYEMGINENVTKLHVEANEKALIGDYQEAKQLIDTALTERPQNKALISDKNILTEAINLQVQLAEAANELKTQKIDLGEKLLDKVTAGLKERTEPVFVPLHKELATNHTTLAVLKVKAEIENLDSVEALVEKLDEINKIEGKEAEAIAKQIKNKLVDISYKAAEVKLKKADFPKALQIVDYGLYHVPNSNKLSDYRKYIVEKREMFEQAEAKRIELAEQKAAEEALNNQTSAVQVIGINAVLDEYGDLKITGKIKNVATRPIYDVELTIDIYDLEGKYMNQVNAYVDPYYLDTNAVGSFTATYNSAYAEASVTASNATWFLD</sequence>
<accession>A0ABS4FM92</accession>
<evidence type="ECO:0000256" key="3">
    <source>
        <dbReference type="SAM" id="Phobius"/>
    </source>
</evidence>
<evidence type="ECO:0000256" key="1">
    <source>
        <dbReference type="SAM" id="Coils"/>
    </source>
</evidence>
<dbReference type="Proteomes" id="UP001519272">
    <property type="component" value="Unassembled WGS sequence"/>
</dbReference>
<feature type="transmembrane region" description="Helical" evidence="3">
    <location>
        <begin position="101"/>
        <end position="122"/>
    </location>
</feature>
<keyword evidence="6" id="KW-1185">Reference proteome</keyword>
<keyword evidence="3" id="KW-1133">Transmembrane helix</keyword>
<feature type="compositionally biased region" description="Polar residues" evidence="2">
    <location>
        <begin position="75"/>
        <end position="93"/>
    </location>
</feature>
<feature type="domain" description="Zinc-ribbon" evidence="4">
    <location>
        <begin position="2"/>
        <end position="24"/>
    </location>
</feature>
<dbReference type="Pfam" id="PF13240">
    <property type="entry name" value="Zn_Ribbon_1"/>
    <property type="match status" value="1"/>
</dbReference>
<feature type="region of interest" description="Disordered" evidence="2">
    <location>
        <begin position="70"/>
        <end position="93"/>
    </location>
</feature>
<dbReference type="InterPro" id="IPR011990">
    <property type="entry name" value="TPR-like_helical_dom_sf"/>
</dbReference>
<dbReference type="NCBIfam" id="NF038353">
    <property type="entry name" value="FxLYD_dom"/>
    <property type="match status" value="1"/>
</dbReference>
<feature type="coiled-coil region" evidence="1">
    <location>
        <begin position="321"/>
        <end position="351"/>
    </location>
</feature>
<evidence type="ECO:0000259" key="4">
    <source>
        <dbReference type="Pfam" id="PF13240"/>
    </source>
</evidence>
<gene>
    <name evidence="5" type="ORF">J2Z32_000305</name>
</gene>
<organism evidence="5 6">
    <name type="scientific">Paenibacillus turicensis</name>
    <dbReference type="NCBI Taxonomy" id="160487"/>
    <lineage>
        <taxon>Bacteria</taxon>
        <taxon>Bacillati</taxon>
        <taxon>Bacillota</taxon>
        <taxon>Bacilli</taxon>
        <taxon>Bacillales</taxon>
        <taxon>Paenibacillaceae</taxon>
        <taxon>Paenibacillus</taxon>
    </lineage>
</organism>
<name>A0ABS4FM92_9BACL</name>
<dbReference type="SUPFAM" id="SSF48452">
    <property type="entry name" value="TPR-like"/>
    <property type="match status" value="1"/>
</dbReference>
<dbReference type="RefSeq" id="WP_210087363.1">
    <property type="nucleotide sequence ID" value="NZ_JAGGKG010000001.1"/>
</dbReference>
<keyword evidence="1" id="KW-0175">Coiled coil</keyword>
<evidence type="ECO:0000313" key="5">
    <source>
        <dbReference type="EMBL" id="MBP1903693.1"/>
    </source>
</evidence>
<keyword evidence="3" id="KW-0472">Membrane</keyword>
<reference evidence="5 6" key="1">
    <citation type="submission" date="2021-03" db="EMBL/GenBank/DDBJ databases">
        <title>Genomic Encyclopedia of Type Strains, Phase IV (KMG-IV): sequencing the most valuable type-strain genomes for metagenomic binning, comparative biology and taxonomic classification.</title>
        <authorList>
            <person name="Goeker M."/>
        </authorList>
    </citation>
    <scope>NUCLEOTIDE SEQUENCE [LARGE SCALE GENOMIC DNA]</scope>
    <source>
        <strain evidence="5 6">DSM 14349</strain>
    </source>
</reference>
<dbReference type="InterPro" id="IPR026870">
    <property type="entry name" value="Zinc_ribbon_dom"/>
</dbReference>
<comment type="caution">
    <text evidence="5">The sequence shown here is derived from an EMBL/GenBank/DDBJ whole genome shotgun (WGS) entry which is preliminary data.</text>
</comment>
<dbReference type="InterPro" id="IPR047676">
    <property type="entry name" value="FxLYD_dom"/>
</dbReference>
<proteinExistence type="predicted"/>
<protein>
    <recommendedName>
        <fullName evidence="4">Zinc-ribbon domain-containing protein</fullName>
    </recommendedName>
</protein>
<evidence type="ECO:0000313" key="6">
    <source>
        <dbReference type="Proteomes" id="UP001519272"/>
    </source>
</evidence>